<dbReference type="Gene3D" id="1.25.40.420">
    <property type="match status" value="3"/>
</dbReference>
<dbReference type="PANTHER" id="PTHR45774:SF3">
    <property type="entry name" value="BTB (POZ) DOMAIN-CONTAINING 2B-RELATED"/>
    <property type="match status" value="1"/>
</dbReference>
<dbReference type="Gene3D" id="2.60.120.820">
    <property type="entry name" value="PHR domain"/>
    <property type="match status" value="3"/>
</dbReference>
<reference evidence="4 5" key="1">
    <citation type="submission" date="2022-05" db="EMBL/GenBank/DDBJ databases">
        <authorList>
            <consortium name="Genoscope - CEA"/>
            <person name="William W."/>
        </authorList>
    </citation>
    <scope>NUCLEOTIDE SEQUENCE [LARGE SCALE GENOMIC DNA]</scope>
</reference>
<comment type="subcellular location">
    <subcellularLocation>
        <location evidence="1">Cytoplasm</location>
    </subcellularLocation>
</comment>
<gene>
    <name evidence="4" type="ORF">PEVE_00013934</name>
</gene>
<protein>
    <recommendedName>
        <fullName evidence="3">BTB domain-containing protein</fullName>
    </recommendedName>
</protein>
<accession>A0ABN8RTX7</accession>
<dbReference type="PANTHER" id="PTHR45774">
    <property type="entry name" value="BTB/POZ DOMAIN-CONTAINING"/>
    <property type="match status" value="1"/>
</dbReference>
<dbReference type="InterPro" id="IPR038648">
    <property type="entry name" value="PHR_sf"/>
</dbReference>
<dbReference type="SMART" id="SM00225">
    <property type="entry name" value="BTB"/>
    <property type="match status" value="3"/>
</dbReference>
<evidence type="ECO:0000313" key="4">
    <source>
        <dbReference type="EMBL" id="CAH3181963.1"/>
    </source>
</evidence>
<dbReference type="Pfam" id="PF07707">
    <property type="entry name" value="BACK"/>
    <property type="match status" value="2"/>
</dbReference>
<keyword evidence="2" id="KW-0963">Cytoplasm</keyword>
<comment type="caution">
    <text evidence="4">The sequence shown here is derived from an EMBL/GenBank/DDBJ whole genome shotgun (WGS) entry which is preliminary data.</text>
</comment>
<organism evidence="4 5">
    <name type="scientific">Porites evermanni</name>
    <dbReference type="NCBI Taxonomy" id="104178"/>
    <lineage>
        <taxon>Eukaryota</taxon>
        <taxon>Metazoa</taxon>
        <taxon>Cnidaria</taxon>
        <taxon>Anthozoa</taxon>
        <taxon>Hexacorallia</taxon>
        <taxon>Scleractinia</taxon>
        <taxon>Fungiina</taxon>
        <taxon>Poritidae</taxon>
        <taxon>Porites</taxon>
    </lineage>
</organism>
<dbReference type="Gene3D" id="3.30.710.10">
    <property type="entry name" value="Potassium Channel Kv1.1, Chain A"/>
    <property type="match status" value="3"/>
</dbReference>
<dbReference type="SMART" id="SM00875">
    <property type="entry name" value="BACK"/>
    <property type="match status" value="3"/>
</dbReference>
<sequence>MADDHWQTKCLTISERTTFIFNNELLSDVKFIVPVSISESESQKMIPAHKFVLAIGSPVFYAMFFGEMAETRNSIELPDCEYESLLELFRYLYTDVVKLTGSNVMHVLYLAKKYMLPSLTDKCSAYLHENLEASNVFSILPHTMKFDDQDLKNRCWKVIEKHTDEAVTSDEFKEVLKVKEAELFKAVDRWATKEIERQGLSPDGETKRKIIGEEALNAIRFPLMSQKEFLAVVPDSNILTTKEIVDLMKHYNSMLTSPLQFSASPRTRSVAGTCHRFLCFKKPDGPRNPWGYKGKSDRVCFTVNKDIHLIGVGHFGYERCTYTVRTQLINTVSGSCVANKSGVYSSEKKYQEVTNYYGFTVLFDDAVPIKQNNCYEVVSLVNGDTSWYGNQGKKTVECRGKYMCQMVDDHWQTKCLTISERTRFIFNNELLSDVKFIVPASNSESESQKMIPAHKFVLAIGSPVFYAMFFGEMAETKNSIELPDCEYESLLELFRYLYTDVVKLTGSNVMHVLYLAKKYMLPSLAEKCGDYLQENLEASNVFAILPHAKKFDDQDLANRCWEVIEEHTEEAVTSDEFVTLERSLVESVVKKKILNVKEAELSMAVNRWVTQEIKRQGLNPDGETKRRIIGEELLNAIRFPLMSPKEFLSVVPNNILTTKEIFDLLKHYNGMLTSPLQFSASPRTGLVAGTCHRFLSLREPARYGPWGYGGTAFDRICFTVNKDIYLIGVEHFGRKGSTYTVRTELIDTVSGSFVADKSGVYSSEEKHQEITNYYGFTVLFDNAVPIKQKNCYEVVSLINGVRSWFGEEGKSTVECFGVTFTFNNSEEKTDNNQTGVIVQLLLFIYLYDNSSLKVRRNNFLNRVCSENKVLAEGVLILAGSGDNEWIVLFNGCRCRTTFIFNNELLSDVKFIVPASNCESGTRKMIPAHKFVLAIGSPVFYAMFFGEMAETKNSIELPDCEYESLLELFRYLYTDEVNLTGSNVMQVLYLAKKYMLPSLADKCGAYLQENLEASNVFSILPHAKKFEDQDLESRCWKVIGEHTEEAVTSDEFVTLDRSLVECVVKKEVLNVNEAELFKAVDRWATQEIKRQGLNPDGETKRRIIGQELLNAIRFPLMSQKEFLSVVPNNILTTKEIFVLMKHYNSMLTSPLQFSTSPRTRRVCTCHRFLSFGEPESSRWVYRRKISDRICFTVNKDIHLSGVEHFGREGRTYTVRTQLIDTVSGSCIANKSEVFSSEEKHQEITNYYGFTVLFDDAVPIKQNICYEVVSLVNGSPSWVGEKGKSTVECFGVTFTFENTEEKTDNNKTTVNSGQFPVLLFEVDR</sequence>
<evidence type="ECO:0000313" key="5">
    <source>
        <dbReference type="Proteomes" id="UP001159427"/>
    </source>
</evidence>
<evidence type="ECO:0000256" key="1">
    <source>
        <dbReference type="ARBA" id="ARBA00004496"/>
    </source>
</evidence>
<dbReference type="InterPro" id="IPR011705">
    <property type="entry name" value="BACK"/>
</dbReference>
<dbReference type="PROSITE" id="PS50097">
    <property type="entry name" value="BTB"/>
    <property type="match status" value="3"/>
</dbReference>
<dbReference type="InterPro" id="IPR012983">
    <property type="entry name" value="PHR"/>
</dbReference>
<evidence type="ECO:0000256" key="2">
    <source>
        <dbReference type="ARBA" id="ARBA00022490"/>
    </source>
</evidence>
<feature type="domain" description="BTB" evidence="3">
    <location>
        <begin position="27"/>
        <end position="101"/>
    </location>
</feature>
<dbReference type="InterPro" id="IPR000210">
    <property type="entry name" value="BTB/POZ_dom"/>
</dbReference>
<dbReference type="InterPro" id="IPR011333">
    <property type="entry name" value="SKP1/BTB/POZ_sf"/>
</dbReference>
<dbReference type="SUPFAM" id="SSF54695">
    <property type="entry name" value="POZ domain"/>
    <property type="match status" value="3"/>
</dbReference>
<dbReference type="EMBL" id="CALNXI010002038">
    <property type="protein sequence ID" value="CAH3181963.1"/>
    <property type="molecule type" value="Genomic_DNA"/>
</dbReference>
<name>A0ABN8RTX7_9CNID</name>
<feature type="domain" description="BTB" evidence="3">
    <location>
        <begin position="432"/>
        <end position="506"/>
    </location>
</feature>
<dbReference type="Pfam" id="PF00651">
    <property type="entry name" value="BTB"/>
    <property type="match status" value="3"/>
</dbReference>
<dbReference type="Proteomes" id="UP001159427">
    <property type="component" value="Unassembled WGS sequence"/>
</dbReference>
<feature type="domain" description="BTB" evidence="3">
    <location>
        <begin position="906"/>
        <end position="980"/>
    </location>
</feature>
<keyword evidence="5" id="KW-1185">Reference proteome</keyword>
<proteinExistence type="predicted"/>
<dbReference type="Pfam" id="PF08005">
    <property type="entry name" value="PHR"/>
    <property type="match status" value="3"/>
</dbReference>
<evidence type="ECO:0000259" key="3">
    <source>
        <dbReference type="PROSITE" id="PS50097"/>
    </source>
</evidence>